<reference evidence="3 4" key="1">
    <citation type="journal article" date="2020" name="Pathogens">
        <title>First Whole Genome Sequence of Anaplasma platys, an Obligate Intracellular Rickettsial Pathogen of Dogs.</title>
        <authorList>
            <person name="Llanes A."/>
            <person name="Rajeev S."/>
        </authorList>
    </citation>
    <scope>NUCLEOTIDE SEQUENCE [LARGE SCALE GENOMIC DNA]</scope>
    <source>
        <strain evidence="3 4">S3</strain>
    </source>
</reference>
<dbReference type="Proteomes" id="UP000500930">
    <property type="component" value="Chromosome"/>
</dbReference>
<feature type="region of interest" description="Disordered" evidence="1">
    <location>
        <begin position="123"/>
        <end position="143"/>
    </location>
</feature>
<feature type="transmembrane region" description="Helical" evidence="2">
    <location>
        <begin position="64"/>
        <end position="97"/>
    </location>
</feature>
<dbReference type="InterPro" id="IPR007039">
    <property type="entry name" value="TrbC/VirB2"/>
</dbReference>
<keyword evidence="2" id="KW-0472">Membrane</keyword>
<evidence type="ECO:0000313" key="4">
    <source>
        <dbReference type="Proteomes" id="UP000500930"/>
    </source>
</evidence>
<name>A0A858PZA8_9RICK</name>
<keyword evidence="4" id="KW-1185">Reference proteome</keyword>
<proteinExistence type="predicted"/>
<dbReference type="Pfam" id="PF04956">
    <property type="entry name" value="TrbC"/>
    <property type="match status" value="1"/>
</dbReference>
<dbReference type="KEGG" id="aplt:ANPL_04255"/>
<feature type="compositionally biased region" description="Low complexity" evidence="1">
    <location>
        <begin position="125"/>
        <end position="137"/>
    </location>
</feature>
<sequence>MCSGLFALEVKMAKLLNSFLKTIGICLLLLVSSNVAEAKADDKDVTKQVICNVVGFVQKLGLPIMTGVILGSSVMAIFGRLAWPAIAMLVVFTAIFFGASKLIEKFASGIAGLDADDFECKAADSGSVQGSSGASSRSTRRRS</sequence>
<keyword evidence="2" id="KW-1133">Transmembrane helix</keyword>
<protein>
    <submittedName>
        <fullName evidence="3">Type IV secretion system protein, VirB2 family</fullName>
    </submittedName>
</protein>
<organism evidence="3 4">
    <name type="scientific">Anaplasma platys</name>
    <dbReference type="NCBI Taxonomy" id="949"/>
    <lineage>
        <taxon>Bacteria</taxon>
        <taxon>Pseudomonadati</taxon>
        <taxon>Pseudomonadota</taxon>
        <taxon>Alphaproteobacteria</taxon>
        <taxon>Rickettsiales</taxon>
        <taxon>Anaplasmataceae</taxon>
        <taxon>Anaplasma</taxon>
    </lineage>
</organism>
<keyword evidence="2" id="KW-0812">Transmembrane</keyword>
<dbReference type="AlphaFoldDB" id="A0A858PZA8"/>
<evidence type="ECO:0000313" key="3">
    <source>
        <dbReference type="EMBL" id="QJC27897.1"/>
    </source>
</evidence>
<evidence type="ECO:0000256" key="2">
    <source>
        <dbReference type="SAM" id="Phobius"/>
    </source>
</evidence>
<gene>
    <name evidence="3" type="primary">virB2_9</name>
    <name evidence="3" type="ORF">ANPL_04255</name>
</gene>
<evidence type="ECO:0000256" key="1">
    <source>
        <dbReference type="SAM" id="MobiDB-lite"/>
    </source>
</evidence>
<dbReference type="EMBL" id="CP046391">
    <property type="protein sequence ID" value="QJC27897.1"/>
    <property type="molecule type" value="Genomic_DNA"/>
</dbReference>
<accession>A0A858PZA8</accession>